<evidence type="ECO:0000313" key="3">
    <source>
        <dbReference type="Proteomes" id="UP000033695"/>
    </source>
</evidence>
<dbReference type="Pfam" id="PF03382">
    <property type="entry name" value="DUF285"/>
    <property type="match status" value="3"/>
</dbReference>
<keyword evidence="3" id="KW-1185">Reference proteome</keyword>
<accession>A0A0F4KP96</accession>
<dbReference type="InterPro" id="IPR005046">
    <property type="entry name" value="DUF285"/>
</dbReference>
<dbReference type="InterPro" id="IPR011889">
    <property type="entry name" value="Liste_lipo_26"/>
</dbReference>
<dbReference type="EMBL" id="JXBZ01000008">
    <property type="protein sequence ID" value="KJY48472.1"/>
    <property type="molecule type" value="Genomic_DNA"/>
</dbReference>
<dbReference type="OrthoDB" id="370441at2"/>
<evidence type="ECO:0000256" key="1">
    <source>
        <dbReference type="SAM" id="SignalP"/>
    </source>
</evidence>
<gene>
    <name evidence="2" type="ORF">JG29_08700</name>
</gene>
<dbReference type="Gene3D" id="3.80.10.10">
    <property type="entry name" value="Ribonuclease Inhibitor"/>
    <property type="match status" value="1"/>
</dbReference>
<dbReference type="Proteomes" id="UP000033695">
    <property type="component" value="Unassembled WGS sequence"/>
</dbReference>
<dbReference type="AlphaFoldDB" id="A0A0F4KP96"/>
<dbReference type="STRING" id="1218508.JG29_08700"/>
<keyword evidence="1" id="KW-0732">Signal</keyword>
<protein>
    <submittedName>
        <fullName evidence="2">Bacterial 26-residue repeat-domain protein</fullName>
    </submittedName>
</protein>
<comment type="caution">
    <text evidence="2">The sequence shown here is derived from an EMBL/GenBank/DDBJ whole genome shotgun (WGS) entry which is preliminary data.</text>
</comment>
<dbReference type="SUPFAM" id="SSF52058">
    <property type="entry name" value="L domain-like"/>
    <property type="match status" value="1"/>
</dbReference>
<dbReference type="HOGENOM" id="CLU_346412_0_0_9"/>
<proteinExistence type="predicted"/>
<feature type="chain" id="PRO_5038741219" evidence="1">
    <location>
        <begin position="23"/>
        <end position="938"/>
    </location>
</feature>
<name>A0A0F4KP96_9LACO</name>
<dbReference type="RefSeq" id="WP_052696306.1">
    <property type="nucleotide sequence ID" value="NZ_JBHTHW010000008.1"/>
</dbReference>
<dbReference type="NCBIfam" id="TIGR02167">
    <property type="entry name" value="Liste_lipo_26"/>
    <property type="match status" value="9"/>
</dbReference>
<organism evidence="2 3">
    <name type="scientific">Bombilactobacillus mellis</name>
    <dbReference type="NCBI Taxonomy" id="1218508"/>
    <lineage>
        <taxon>Bacteria</taxon>
        <taxon>Bacillati</taxon>
        <taxon>Bacillota</taxon>
        <taxon>Bacilli</taxon>
        <taxon>Lactobacillales</taxon>
        <taxon>Lactobacillaceae</taxon>
        <taxon>Bombilactobacillus</taxon>
    </lineage>
</organism>
<dbReference type="PATRIC" id="fig|1218508.4.peg.842"/>
<feature type="signal peptide" evidence="1">
    <location>
        <begin position="1"/>
        <end position="22"/>
    </location>
</feature>
<dbReference type="GO" id="GO:0019005">
    <property type="term" value="C:SCF ubiquitin ligase complex"/>
    <property type="evidence" value="ECO:0007669"/>
    <property type="project" value="TreeGrafter"/>
</dbReference>
<reference evidence="2 3" key="1">
    <citation type="submission" date="2014-12" db="EMBL/GenBank/DDBJ databases">
        <title>Comparative genomics of the lactic acid bacteria isolated from the honey bee gut.</title>
        <authorList>
            <person name="Ellegaard K.M."/>
            <person name="Tamarit D."/>
            <person name="Javelind E."/>
            <person name="Olofsson T."/>
            <person name="Andersson S.G."/>
            <person name="Vasquez A."/>
        </authorList>
    </citation>
    <scope>NUCLEOTIDE SEQUENCE [LARGE SCALE GENOMIC DNA]</scope>
    <source>
        <strain evidence="2 3">Hon2</strain>
    </source>
</reference>
<dbReference type="InterPro" id="IPR032675">
    <property type="entry name" value="LRR_dom_sf"/>
</dbReference>
<sequence length="938" mass="104580">MKKIIRLGLAFLIISFMVVSFQKFDCAAAVKTINVSKTEASGQDLLAVSHLQKKAPTFQLFSFLKDSPDIIASGTSGTCDWKITADGILTIDKGQLATGTVPYGINDPNDPFTHTGGSNWTENGNIKKIKEVDINPGVSLPKDATAVFANLPIVTEIKGLENLDTSETTNMSHLFDDCYDLISLDLSKFNNSQVTDMSYMFKDCKKLSSLNLNNFNTSQVTNMSGMFYDCYGFTSIDLSDFDTHNVTNMNSMFSGSYALTTLDLSNFNTSRVTDMGAMFSGCSGLKSLNVSKFDTSQVTNMSSMFSNCLALPSINVSNFNTGNVTNMRSMFNSCRTLPSINVNNFNTSKVTDMSSMFAVCSGLISLNLSNFDTSKVTRMYEMFKSCSQLQILDISSFDTRKAADYNHGGWMVNLFDYDTKLWQLKIGKNFEPYVSIGGAGTWPWPPTEFPQVFQDNGLNYITIGNNAQEFQWSEVGTGSPHNPKGKNFNTYVKSVSDSNGRYTVNLRGIKDLIANHDSDEPITLVWNNRPYNASPSLTFTDSSYRNPVISGNPYVYPYAYLPDDSRFCNPESYPALNIYGTLRDEDSSQVTLSYWIDDNSTNKKEVKTVDTTSSNGEKNKTKVNWSFAITDQDDLKALATPKHKGGGHTIHVEARDNGIDGQSQEVFEPVSATFEVPVAENAIVQFKYQNSSNKPLRDSQTLVRGATESNNNYSDGYVYDVKQYVPQYLWGKDKDNNLQRYSLSNYNDLISDNLDWGHIVTYNPSMGNLKSTGGTLREIPLTYVESGTISLEVPNLNFGSYIRQAMPSKCGLNYSVNKQPRLIVKDTTQSYKKYWKLDLSITKFINTKDPSKTLDGIFKYDNTPVDSGSEITIANGSNFRDLNITDCDISKDWYENNSGKQVKLSDYYRGPWLNLQGQRPALGTYQATATWTLKNTPQ</sequence>
<evidence type="ECO:0000313" key="2">
    <source>
        <dbReference type="EMBL" id="KJY48472.1"/>
    </source>
</evidence>
<dbReference type="PANTHER" id="PTHR13318">
    <property type="entry name" value="PARTNER OF PAIRED, ISOFORM B-RELATED"/>
    <property type="match status" value="1"/>
</dbReference>
<dbReference type="GO" id="GO:0031146">
    <property type="term" value="P:SCF-dependent proteasomal ubiquitin-dependent protein catabolic process"/>
    <property type="evidence" value="ECO:0007669"/>
    <property type="project" value="TreeGrafter"/>
</dbReference>